<dbReference type="AlphaFoldDB" id="A0A9X6RVT5"/>
<reference evidence="1 2" key="2">
    <citation type="submission" date="2017-09" db="EMBL/GenBank/DDBJ databases">
        <title>Tripartite evolution among Lactobacillus johnsonii, Lactobacillus taiwanensis, Lactobacillus reuteri and their rodent host.</title>
        <authorList>
            <person name="Wang T."/>
            <person name="Knowles S."/>
            <person name="Cheng C."/>
        </authorList>
    </citation>
    <scope>NUCLEOTIDE SEQUENCE [LARGE SCALE GENOMIC DNA]</scope>
    <source>
        <strain evidence="1 2">117c</strain>
    </source>
</reference>
<comment type="caution">
    <text evidence="1">The sequence shown here is derived from an EMBL/GenBank/DDBJ whole genome shotgun (WGS) entry which is preliminary data.</text>
</comment>
<dbReference type="Proteomes" id="UP000215693">
    <property type="component" value="Unassembled WGS sequence"/>
</dbReference>
<organism evidence="1 2">
    <name type="scientific">Lactobacillus johnsonii</name>
    <dbReference type="NCBI Taxonomy" id="33959"/>
    <lineage>
        <taxon>Bacteria</taxon>
        <taxon>Bacillati</taxon>
        <taxon>Bacillota</taxon>
        <taxon>Bacilli</taxon>
        <taxon>Lactobacillales</taxon>
        <taxon>Lactobacillaceae</taxon>
        <taxon>Lactobacillus</taxon>
    </lineage>
</organism>
<gene>
    <name evidence="1" type="ORF">CBF50_08970</name>
</gene>
<evidence type="ECO:0000313" key="1">
    <source>
        <dbReference type="EMBL" id="OYS10429.1"/>
    </source>
</evidence>
<sequence length="143" mass="16463">MNYINQRNYNDLINWLMNYCLDHGIGVVLTNELPDDVGGKSYIIPADLVVVNNRWLPTAEIPFIFAHEIGHIKTGIPCSYHSSINNMDKGEADANRFAINLFIEYCKENDFIFSSRLTFAESFFIPSKLYYLMPNSTENWIIA</sequence>
<protein>
    <recommendedName>
        <fullName evidence="3">ImmA/IrrE family metallo-endopeptidase</fullName>
    </recommendedName>
</protein>
<evidence type="ECO:0000313" key="2">
    <source>
        <dbReference type="Proteomes" id="UP000215693"/>
    </source>
</evidence>
<dbReference type="RefSeq" id="WP_094497032.1">
    <property type="nucleotide sequence ID" value="NZ_NGOD01000073.1"/>
</dbReference>
<evidence type="ECO:0008006" key="3">
    <source>
        <dbReference type="Google" id="ProtNLM"/>
    </source>
</evidence>
<dbReference type="EMBL" id="NGOH01000110">
    <property type="protein sequence ID" value="OYS10429.1"/>
    <property type="molecule type" value="Genomic_DNA"/>
</dbReference>
<reference evidence="1 2" key="1">
    <citation type="submission" date="2017-04" db="EMBL/GenBank/DDBJ databases">
        <authorList>
            <person name="Lin X.B."/>
            <person name="Stothard P."/>
            <person name="Tasseva G."/>
            <person name="Walter J."/>
        </authorList>
    </citation>
    <scope>NUCLEOTIDE SEQUENCE [LARGE SCALE GENOMIC DNA]</scope>
    <source>
        <strain evidence="1 2">117c</strain>
    </source>
</reference>
<accession>A0A9X6RVT5</accession>
<proteinExistence type="predicted"/>
<name>A0A9X6RVT5_LACJH</name>